<dbReference type="OrthoDB" id="5419927at2759"/>
<dbReference type="PANTHER" id="PTHR40619:SF3">
    <property type="entry name" value="FUNGAL STAND N-TERMINAL GOODBYE DOMAIN-CONTAINING PROTEIN"/>
    <property type="match status" value="1"/>
</dbReference>
<feature type="compositionally biased region" description="Basic and acidic residues" evidence="1">
    <location>
        <begin position="650"/>
        <end position="662"/>
    </location>
</feature>
<dbReference type="Proteomes" id="UP000024376">
    <property type="component" value="Unassembled WGS sequence"/>
</dbReference>
<gene>
    <name evidence="2" type="ORF">M419DRAFT_103373</name>
</gene>
<reference evidence="3" key="1">
    <citation type="journal article" date="2013" name="Ind. Biotechnol.">
        <title>Comparative genomics analysis of Trichoderma reesei strains.</title>
        <authorList>
            <person name="Koike H."/>
            <person name="Aerts A."/>
            <person name="LaButti K."/>
            <person name="Grigoriev I.V."/>
            <person name="Baker S.E."/>
        </authorList>
    </citation>
    <scope>NUCLEOTIDE SEQUENCE [LARGE SCALE GENOMIC DNA]</scope>
    <source>
        <strain evidence="3">ATCC 56765 / BCRC 32924 / NRRL 11460 / Rut C-30</strain>
    </source>
</reference>
<accession>A0A024S224</accession>
<protein>
    <submittedName>
        <fullName evidence="2">Uncharacterized protein</fullName>
    </submittedName>
</protein>
<evidence type="ECO:0000256" key="1">
    <source>
        <dbReference type="SAM" id="MobiDB-lite"/>
    </source>
</evidence>
<dbReference type="PANTHER" id="PTHR40619">
    <property type="entry name" value="FUNGAL STAND N-TERMINAL GOODBYE DOMAIN-CONTAINING PROTEIN"/>
    <property type="match status" value="1"/>
</dbReference>
<dbReference type="KEGG" id="trr:M419DRAFT_103373"/>
<evidence type="ECO:0000313" key="3">
    <source>
        <dbReference type="Proteomes" id="UP000024376"/>
    </source>
</evidence>
<proteinExistence type="predicted"/>
<dbReference type="HOGENOM" id="CLU_027356_0_0_1"/>
<organism evidence="2 3">
    <name type="scientific">Hypocrea jecorina (strain ATCC 56765 / BCRC 32924 / NRRL 11460 / Rut C-30)</name>
    <name type="common">Trichoderma reesei</name>
    <dbReference type="NCBI Taxonomy" id="1344414"/>
    <lineage>
        <taxon>Eukaryota</taxon>
        <taxon>Fungi</taxon>
        <taxon>Dikarya</taxon>
        <taxon>Ascomycota</taxon>
        <taxon>Pezizomycotina</taxon>
        <taxon>Sordariomycetes</taxon>
        <taxon>Hypocreomycetidae</taxon>
        <taxon>Hypocreales</taxon>
        <taxon>Hypocreaceae</taxon>
        <taxon>Trichoderma</taxon>
    </lineage>
</organism>
<sequence>MGSWRPLGVGQGMRDVLNSNREIQVMKDWRETEGASVHQGLASPTEYNNQRAEWRVPISRKLEELSQAIKSCQAGGSETTTQDVTWRGVFDCIEEAKKTYEKKAEDNRFRGWIRKGDAAIGILERLSDIIPDQDGLSILRTGLAFVFQQFQKRLSNVGNILQELDDVPGVLASISQISNVYRGEVRLKNLVWDFYGILVDCLTDLVCILNRTYKNVGVLKKIVRQFPEVEASKISDISKRISNAKITVFEATAHLDRNVWQDTKVSAQAGRVAAEATRKTAHEIKAEVVELRQETSNGHVRLSSQMNEFRVQMADVANEMNDELAQTRKRITKDGEERKEFEAGLQRLVSALPASIHEQLQSALYQFMADAIVQRSLFTLPPSSASPPPALQPVIQHTPVLTEGDILNLLQTPDPVADAERILRKESLMSDEALGYATLLRQKRQFQEWLSSEWPGLVLVDGCCRTESVGRSSPMSFFTASFASTLLQSQSGMVLQFFCSHHTDPQKEGSGPKGLLKSIISQLLLYPKPYSLSLDFIDQSLYDAIAASNTDALCFLFERLFWQLQPMTTVYVLLDSISDFESNLNDYGDRMDRVLTSFQGLIRNVQSGFVMGPRLKLFMTSPNRSHRLIHHVDRAKESIRLNSAGLGEAPRGHDRLSRESRRARSPLPLGF</sequence>
<evidence type="ECO:0000313" key="2">
    <source>
        <dbReference type="EMBL" id="ETR98510.1"/>
    </source>
</evidence>
<dbReference type="EMBL" id="KI911162">
    <property type="protein sequence ID" value="ETR98510.1"/>
    <property type="molecule type" value="Genomic_DNA"/>
</dbReference>
<name>A0A024S224_HYPJR</name>
<feature type="region of interest" description="Disordered" evidence="1">
    <location>
        <begin position="643"/>
        <end position="671"/>
    </location>
</feature>
<dbReference type="AlphaFoldDB" id="A0A024S224"/>